<reference evidence="6 7" key="1">
    <citation type="submission" date="2024-03" db="EMBL/GenBank/DDBJ databases">
        <title>Human intestinal bacterial collection.</title>
        <authorList>
            <person name="Pauvert C."/>
            <person name="Hitch T.C.A."/>
            <person name="Clavel T."/>
        </authorList>
    </citation>
    <scope>NUCLEOTIDE SEQUENCE [LARGE SCALE GENOMIC DNA]</scope>
    <source>
        <strain evidence="6 7">CLA-AA-H95</strain>
    </source>
</reference>
<evidence type="ECO:0000313" key="7">
    <source>
        <dbReference type="Proteomes" id="UP001446032"/>
    </source>
</evidence>
<keyword evidence="3 5" id="KW-1133">Transmembrane helix</keyword>
<gene>
    <name evidence="6" type="ORF">WMO75_03540</name>
</gene>
<keyword evidence="4 5" id="KW-0472">Membrane</keyword>
<evidence type="ECO:0000256" key="3">
    <source>
        <dbReference type="ARBA" id="ARBA00022989"/>
    </source>
</evidence>
<feature type="transmembrane region" description="Helical" evidence="5">
    <location>
        <begin position="6"/>
        <end position="23"/>
    </location>
</feature>
<protein>
    <submittedName>
        <fullName evidence="6">CvpA family protein</fullName>
    </submittedName>
</protein>
<feature type="transmembrane region" description="Helical" evidence="5">
    <location>
        <begin position="30"/>
        <end position="50"/>
    </location>
</feature>
<dbReference type="RefSeq" id="WP_022214449.1">
    <property type="nucleotide sequence ID" value="NZ_JBBMEI010000006.1"/>
</dbReference>
<evidence type="ECO:0000256" key="1">
    <source>
        <dbReference type="ARBA" id="ARBA00004141"/>
    </source>
</evidence>
<evidence type="ECO:0000256" key="2">
    <source>
        <dbReference type="ARBA" id="ARBA00022692"/>
    </source>
</evidence>
<name>A0ABV1AHK5_9FIRM</name>
<evidence type="ECO:0000256" key="4">
    <source>
        <dbReference type="ARBA" id="ARBA00023136"/>
    </source>
</evidence>
<evidence type="ECO:0000313" key="6">
    <source>
        <dbReference type="EMBL" id="MEQ2357426.1"/>
    </source>
</evidence>
<organism evidence="6 7">
    <name type="scientific">Blautia intestinihominis</name>
    <dbReference type="NCBI Taxonomy" id="3133152"/>
    <lineage>
        <taxon>Bacteria</taxon>
        <taxon>Bacillati</taxon>
        <taxon>Bacillota</taxon>
        <taxon>Clostridia</taxon>
        <taxon>Lachnospirales</taxon>
        <taxon>Lachnospiraceae</taxon>
        <taxon>Blautia</taxon>
    </lineage>
</organism>
<feature type="transmembrane region" description="Helical" evidence="5">
    <location>
        <begin position="178"/>
        <end position="196"/>
    </location>
</feature>
<evidence type="ECO:0000256" key="5">
    <source>
        <dbReference type="SAM" id="Phobius"/>
    </source>
</evidence>
<accession>A0ABV1AHK5</accession>
<feature type="transmembrane region" description="Helical" evidence="5">
    <location>
        <begin position="140"/>
        <end position="166"/>
    </location>
</feature>
<comment type="caution">
    <text evidence="6">The sequence shown here is derived from an EMBL/GenBank/DDBJ whole genome shotgun (WGS) entry which is preliminary data.</text>
</comment>
<proteinExistence type="predicted"/>
<dbReference type="Pfam" id="PF02674">
    <property type="entry name" value="Colicin_V"/>
    <property type="match status" value="2"/>
</dbReference>
<keyword evidence="2 5" id="KW-0812">Transmembrane</keyword>
<sequence length="232" mass="26007">MNVTWLGIVVLAILILCVWRGYSRGFIKEIVSFFFVFLSLSLAWAINPYINEFLMQKTPIYNTIQETCANFVQSQGEEKAEYETDSTGDLIDGLKLPDLLRKNLEENNNAETYAALSVDTMTEYVSGYLARTVINGLSYVLAYILSTIMIRLIVYVLNLIAGLPVLKTANKLTGGAVGFLKGIVFIWIAFLVLTVLCSTEIGKTALELIEKDTLLSTLYQYDPLVRIFSKIL</sequence>
<dbReference type="InterPro" id="IPR003825">
    <property type="entry name" value="Colicin-V_CvpA"/>
</dbReference>
<comment type="subcellular location">
    <subcellularLocation>
        <location evidence="1">Membrane</location>
        <topology evidence="1">Multi-pass membrane protein</topology>
    </subcellularLocation>
</comment>
<dbReference type="EMBL" id="JBBMEI010000006">
    <property type="protein sequence ID" value="MEQ2357426.1"/>
    <property type="molecule type" value="Genomic_DNA"/>
</dbReference>
<dbReference type="Proteomes" id="UP001446032">
    <property type="component" value="Unassembled WGS sequence"/>
</dbReference>
<keyword evidence="7" id="KW-1185">Reference proteome</keyword>